<feature type="compositionally biased region" description="Basic residues" evidence="1">
    <location>
        <begin position="937"/>
        <end position="948"/>
    </location>
</feature>
<dbReference type="OrthoDB" id="7883086at2759"/>
<dbReference type="Proteomes" id="UP000036403">
    <property type="component" value="Unassembled WGS sequence"/>
</dbReference>
<gene>
    <name evidence="3" type="ORF">RF55_2280</name>
</gene>
<evidence type="ECO:0000256" key="1">
    <source>
        <dbReference type="SAM" id="MobiDB-lite"/>
    </source>
</evidence>
<reference evidence="3 4" key="1">
    <citation type="submission" date="2015-04" db="EMBL/GenBank/DDBJ databases">
        <title>Lasius niger genome sequencing.</title>
        <authorList>
            <person name="Konorov E.A."/>
            <person name="Nikitin M.A."/>
            <person name="Kirill M.V."/>
            <person name="Chang P."/>
        </authorList>
    </citation>
    <scope>NUCLEOTIDE SEQUENCE [LARGE SCALE GENOMIC DNA]</scope>
    <source>
        <tissue evidence="3">Whole</tissue>
    </source>
</reference>
<name>A0A0J7L4C1_LASNI</name>
<evidence type="ECO:0000313" key="3">
    <source>
        <dbReference type="EMBL" id="KMQ97388.1"/>
    </source>
</evidence>
<feature type="region of interest" description="Disordered" evidence="1">
    <location>
        <begin position="431"/>
        <end position="452"/>
    </location>
</feature>
<sequence length="948" mass="106787">MALKKKKTPKLEREQLYMLEILVDCLNLCPERIINNQERDFMIRVSFIDFTSVDIVAEELAELKGKGSKNKEKRFSDEYINYEGKTCLFVRTPSNLIRSIKSTPLSVEVYRILRGEDRNSRDDTDQVLVCAATAFLPGYFCDRVVMAKNKIDGLPKPFTLMQAYTLTDEQGHPCGSISMYLRLSCFGSSIINHLTLREKSFVFRGFPLGWKFRCARLSDRSINDEKNRMKRDDNTLLLLSKILDPAYSKLHDEKNIDTDARFALTRPESPPRVSMDQSGFEELTSAEKLNDRKYRGLIYEIYPNEPTCSCLPTNRSTHPMMCRSGCVRSCCMALRNPDILKNVTSLSALTDCVDNNLHLESGAEQDVNCYDNARMRGGEDTDDNLNIKVLWSEECTEWYRNNINFKNRMKGGSDYGASAYASETSVIYEKSKKTGINSPDRSRPRTADGAKTAAGCVCPGKDMSSWRRRSSKCTKKPCVGADCMIRAFKEAQEFVDSIGKVPGLQGLGLMDPSESPYFGRDIDKDYYSIQETPSERKRTYPVPALLNLQCTAPCNTQIGKPVTSVQSIHLSYTTFSPATLAVPGRTGVVREAIPSLPDATLVPIAVKPKKKEDKKEEKSEKQKEKDLDVTTTAPSDVDVGPCGEPKCKSRRKIPRNDRTVPRDETIEESQKPTIPSSMIIGKSTKDVGKSIARRRYPKGKSPAGPGGDRNVARGHPIKVSKRVMRYIYSIGDVYPGTNYGHRNCIEPRLRVPANMGWLWNTSATAGKLKPRIGWKPGAIGRYLNALLKEAKGAFLVEDSRPRSVPSRTGVRRGKLYKSMSYVSQLKKEEDEAEPPPTLHIHRKEGTYYVTMYPIRQETADAPQLEEPMKPLQFKIVRNKDDASVASSSTASDMEIEFSPPAAVNRYRRKPDVIHVDTQVRQQEILDAFESTDDAPKRKEKKGKRKGKK</sequence>
<dbReference type="STRING" id="67767.A0A0J7L4C1"/>
<evidence type="ECO:0000259" key="2">
    <source>
        <dbReference type="Pfam" id="PF16003"/>
    </source>
</evidence>
<dbReference type="AlphaFoldDB" id="A0A0J7L4C1"/>
<feature type="region of interest" description="Disordered" evidence="1">
    <location>
        <begin position="926"/>
        <end position="948"/>
    </location>
</feature>
<dbReference type="Pfam" id="PF14924">
    <property type="entry name" value="MAP10_N"/>
    <property type="match status" value="1"/>
</dbReference>
<protein>
    <recommendedName>
        <fullName evidence="2">DUF4776 domain-containing protein</fullName>
    </recommendedName>
</protein>
<evidence type="ECO:0000313" key="4">
    <source>
        <dbReference type="Proteomes" id="UP000036403"/>
    </source>
</evidence>
<feature type="region of interest" description="Disordered" evidence="1">
    <location>
        <begin position="693"/>
        <end position="715"/>
    </location>
</feature>
<dbReference type="Pfam" id="PF16003">
    <property type="entry name" value="DUF4776"/>
    <property type="match status" value="1"/>
</dbReference>
<proteinExistence type="predicted"/>
<feature type="compositionally biased region" description="Basic and acidic residues" evidence="1">
    <location>
        <begin position="610"/>
        <end position="628"/>
    </location>
</feature>
<feature type="domain" description="DUF4776" evidence="2">
    <location>
        <begin position="730"/>
        <end position="879"/>
    </location>
</feature>
<dbReference type="EMBL" id="LBMM01000840">
    <property type="protein sequence ID" value="KMQ97388.1"/>
    <property type="molecule type" value="Genomic_DNA"/>
</dbReference>
<accession>A0A0J7L4C1</accession>
<organism evidence="3 4">
    <name type="scientific">Lasius niger</name>
    <name type="common">Black garden ant</name>
    <dbReference type="NCBI Taxonomy" id="67767"/>
    <lineage>
        <taxon>Eukaryota</taxon>
        <taxon>Metazoa</taxon>
        <taxon>Ecdysozoa</taxon>
        <taxon>Arthropoda</taxon>
        <taxon>Hexapoda</taxon>
        <taxon>Insecta</taxon>
        <taxon>Pterygota</taxon>
        <taxon>Neoptera</taxon>
        <taxon>Endopterygota</taxon>
        <taxon>Hymenoptera</taxon>
        <taxon>Apocrita</taxon>
        <taxon>Aculeata</taxon>
        <taxon>Formicoidea</taxon>
        <taxon>Formicidae</taxon>
        <taxon>Formicinae</taxon>
        <taxon>Lasius</taxon>
        <taxon>Lasius</taxon>
    </lineage>
</organism>
<dbReference type="PaxDb" id="67767-A0A0J7L4C1"/>
<keyword evidence="4" id="KW-1185">Reference proteome</keyword>
<dbReference type="PANTHER" id="PTHR39079">
    <property type="entry name" value="FI08034P-RELATED"/>
    <property type="match status" value="1"/>
</dbReference>
<dbReference type="InterPro" id="IPR031949">
    <property type="entry name" value="DUF4776"/>
</dbReference>
<feature type="compositionally biased region" description="Basic and acidic residues" evidence="1">
    <location>
        <begin position="654"/>
        <end position="670"/>
    </location>
</feature>
<dbReference type="PANTHER" id="PTHR39079:SF1">
    <property type="entry name" value="GH11706P-RELATED"/>
    <property type="match status" value="1"/>
</dbReference>
<feature type="region of interest" description="Disordered" evidence="1">
    <location>
        <begin position="607"/>
        <end position="680"/>
    </location>
</feature>
<comment type="caution">
    <text evidence="3">The sequence shown here is derived from an EMBL/GenBank/DDBJ whole genome shotgun (WGS) entry which is preliminary data.</text>
</comment>